<name>A0A4Y9SGE6_9BURK</name>
<dbReference type="PROSITE" id="PS50943">
    <property type="entry name" value="HTH_CROC1"/>
    <property type="match status" value="1"/>
</dbReference>
<comment type="caution">
    <text evidence="2">The sequence shown here is derived from an EMBL/GenBank/DDBJ whole genome shotgun (WGS) entry which is preliminary data.</text>
</comment>
<dbReference type="InterPro" id="IPR010982">
    <property type="entry name" value="Lambda_DNA-bd_dom_sf"/>
</dbReference>
<feature type="domain" description="HTH cro/C1-type" evidence="1">
    <location>
        <begin position="4"/>
        <end position="58"/>
    </location>
</feature>
<accession>A0A4Y9SGE6</accession>
<dbReference type="SUPFAM" id="SSF47413">
    <property type="entry name" value="lambda repressor-like DNA-binding domains"/>
    <property type="match status" value="1"/>
</dbReference>
<reference evidence="2 3" key="1">
    <citation type="submission" date="2019-03" db="EMBL/GenBank/DDBJ databases">
        <title>Draft Genome Sequence of Massilia arenosa sp. nov., a Novel Massilia Species Isolated from a Sandy-loam Maize Soil.</title>
        <authorList>
            <person name="Raths R."/>
            <person name="Peta V."/>
            <person name="Bucking H."/>
        </authorList>
    </citation>
    <scope>NUCLEOTIDE SEQUENCE [LARGE SCALE GENOMIC DNA]</scope>
    <source>
        <strain evidence="2 3">MC02</strain>
    </source>
</reference>
<gene>
    <name evidence="2" type="ORF">E4L96_07990</name>
</gene>
<dbReference type="Proteomes" id="UP000298438">
    <property type="component" value="Unassembled WGS sequence"/>
</dbReference>
<dbReference type="InterPro" id="IPR001387">
    <property type="entry name" value="Cro/C1-type_HTH"/>
</dbReference>
<organism evidence="2 3">
    <name type="scientific">Zemynaea arenosa</name>
    <dbReference type="NCBI Taxonomy" id="2561931"/>
    <lineage>
        <taxon>Bacteria</taxon>
        <taxon>Pseudomonadati</taxon>
        <taxon>Pseudomonadota</taxon>
        <taxon>Betaproteobacteria</taxon>
        <taxon>Burkholderiales</taxon>
        <taxon>Oxalobacteraceae</taxon>
        <taxon>Telluria group</taxon>
        <taxon>Zemynaea</taxon>
    </lineage>
</organism>
<dbReference type="AlphaFoldDB" id="A0A4Y9SGE6"/>
<protein>
    <submittedName>
        <fullName evidence="2">XRE family transcriptional regulator</fullName>
    </submittedName>
</protein>
<dbReference type="EMBL" id="SPVF01000106">
    <property type="protein sequence ID" value="TFW22457.1"/>
    <property type="molecule type" value="Genomic_DNA"/>
</dbReference>
<proteinExistence type="predicted"/>
<keyword evidence="3" id="KW-1185">Reference proteome</keyword>
<dbReference type="Gene3D" id="1.10.260.40">
    <property type="entry name" value="lambda repressor-like DNA-binding domains"/>
    <property type="match status" value="1"/>
</dbReference>
<evidence type="ECO:0000313" key="3">
    <source>
        <dbReference type="Proteomes" id="UP000298438"/>
    </source>
</evidence>
<evidence type="ECO:0000259" key="1">
    <source>
        <dbReference type="PROSITE" id="PS50943"/>
    </source>
</evidence>
<dbReference type="Pfam" id="PF13560">
    <property type="entry name" value="HTH_31"/>
    <property type="match status" value="1"/>
</dbReference>
<dbReference type="CDD" id="cd00093">
    <property type="entry name" value="HTH_XRE"/>
    <property type="match status" value="1"/>
</dbReference>
<dbReference type="GO" id="GO:0003677">
    <property type="term" value="F:DNA binding"/>
    <property type="evidence" value="ECO:0007669"/>
    <property type="project" value="InterPro"/>
</dbReference>
<sequence>MTPLRMARLRAGYTQRALALVAAVGQGALHRWESGAEPIPPAALDRLALALDVSATVLQGEAAPMALHVARGSSAESTYFGEVTLHFTHGQPLLVPISHATRERMRQEAERGHAWSVFDSLDNRVIVLRLTSLSDLFFSSEQGEESGPEAGRYEPGPGVFPEDAFWETVEKLYAGDLPELDQLNEAQRAVAEVLWPGAASADTRYSDQHTQNFFANATETVWQCASGFRRSAWMHDDAALLPVVEALAGWDDTTVGLVRLPVDEHQVVQVNPQEIDYLSVPGHRLRRVLA</sequence>
<evidence type="ECO:0000313" key="2">
    <source>
        <dbReference type="EMBL" id="TFW22457.1"/>
    </source>
</evidence>
<dbReference type="SMART" id="SM00530">
    <property type="entry name" value="HTH_XRE"/>
    <property type="match status" value="1"/>
</dbReference>
<dbReference type="RefSeq" id="WP_135206682.1">
    <property type="nucleotide sequence ID" value="NZ_SPVF01000106.1"/>
</dbReference>